<dbReference type="GO" id="GO:0016787">
    <property type="term" value="F:hydrolase activity"/>
    <property type="evidence" value="ECO:0007669"/>
    <property type="project" value="UniProtKB-KW"/>
</dbReference>
<evidence type="ECO:0000256" key="1">
    <source>
        <dbReference type="ARBA" id="ARBA00000553"/>
    </source>
</evidence>
<dbReference type="PANTHER" id="PTHR30616:SF2">
    <property type="entry name" value="PURINE NUCLEOSIDE PHOSPHORYLASE LACC1"/>
    <property type="match status" value="1"/>
</dbReference>
<dbReference type="Gene3D" id="3.60.140.10">
    <property type="entry name" value="CNF1/YfiH-like putative cysteine hydrolases"/>
    <property type="match status" value="1"/>
</dbReference>
<evidence type="ECO:0000256" key="3">
    <source>
        <dbReference type="ARBA" id="ARBA00022679"/>
    </source>
</evidence>
<dbReference type="CDD" id="cd16833">
    <property type="entry name" value="YfiH"/>
    <property type="match status" value="1"/>
</dbReference>
<comment type="similarity">
    <text evidence="2 10">Belongs to the purine nucleoside phosphorylase YfiH/LACC1 family.</text>
</comment>
<dbReference type="InterPro" id="IPR011324">
    <property type="entry name" value="Cytotoxic_necrot_fac-like_cat"/>
</dbReference>
<dbReference type="NCBIfam" id="TIGR00726">
    <property type="entry name" value="peptidoglycan editing factor PgeF"/>
    <property type="match status" value="1"/>
</dbReference>
<name>A0A4Q9B956_9BACT</name>
<dbReference type="AlphaFoldDB" id="A0A4Q9B956"/>
<dbReference type="PANTHER" id="PTHR30616">
    <property type="entry name" value="UNCHARACTERIZED PROTEIN YFIH"/>
    <property type="match status" value="1"/>
</dbReference>
<dbReference type="InterPro" id="IPR038371">
    <property type="entry name" value="Cu_polyphenol_OxRdtase_sf"/>
</dbReference>
<comment type="catalytic activity">
    <reaction evidence="7">
        <text>adenosine + H2O + H(+) = inosine + NH4(+)</text>
        <dbReference type="Rhea" id="RHEA:24408"/>
        <dbReference type="ChEBI" id="CHEBI:15377"/>
        <dbReference type="ChEBI" id="CHEBI:15378"/>
        <dbReference type="ChEBI" id="CHEBI:16335"/>
        <dbReference type="ChEBI" id="CHEBI:17596"/>
        <dbReference type="ChEBI" id="CHEBI:28938"/>
        <dbReference type="EC" id="3.5.4.4"/>
    </reaction>
    <physiologicalReaction direction="left-to-right" evidence="7">
        <dbReference type="Rhea" id="RHEA:24409"/>
    </physiologicalReaction>
</comment>
<dbReference type="Proteomes" id="UP000293583">
    <property type="component" value="Unassembled WGS sequence"/>
</dbReference>
<keyword evidence="4" id="KW-0479">Metal-binding</keyword>
<protein>
    <recommendedName>
        <fullName evidence="10">Purine nucleoside phosphorylase</fullName>
    </recommendedName>
</protein>
<sequence length="247" mass="26417">MTPSRFVRPTIFQSIPGLVAGVSTRHGGLSEGPYSSLNVGVHTDDAPEVIEQNLSLLCADVGIAPADLARSYQVHGDKIWVTGRPGYQSGFDAMISVQPGVFAGVGIADCTPILVADPVTRVCAAIHAGWKGTVARIVEKTAKRMIENRGSNPADLLVYIGPCISFAHFEVGDEVAAQFSEEFKTRKGAKWHVDLKAANEAQLRAIGIQQIEIDPSCTVANNADFFSHRTEKGVTGRMLALIGFQVS</sequence>
<organism evidence="11 12">
    <name type="scientific">Aquirufa antheringensis</name>
    <dbReference type="NCBI Taxonomy" id="2516559"/>
    <lineage>
        <taxon>Bacteria</taxon>
        <taxon>Pseudomonadati</taxon>
        <taxon>Bacteroidota</taxon>
        <taxon>Cytophagia</taxon>
        <taxon>Cytophagales</taxon>
        <taxon>Flectobacillaceae</taxon>
        <taxon>Aquirufa</taxon>
    </lineage>
</organism>
<keyword evidence="5" id="KW-0378">Hydrolase</keyword>
<dbReference type="OrthoDB" id="4279at2"/>
<dbReference type="GO" id="GO:0017061">
    <property type="term" value="F:S-methyl-5-thioadenosine phosphorylase activity"/>
    <property type="evidence" value="ECO:0007669"/>
    <property type="project" value="UniProtKB-EC"/>
</dbReference>
<reference evidence="11 12" key="1">
    <citation type="submission" date="2019-02" db="EMBL/GenBank/DDBJ databases">
        <title>Genome of a new Bacteroidetes strain.</title>
        <authorList>
            <person name="Pitt A."/>
        </authorList>
    </citation>
    <scope>NUCLEOTIDE SEQUENCE [LARGE SCALE GENOMIC DNA]</scope>
    <source>
        <strain evidence="11 12">103A-SOEBACH</strain>
    </source>
</reference>
<dbReference type="RefSeq" id="WP_130923631.1">
    <property type="nucleotide sequence ID" value="NZ_JAANON010000001.1"/>
</dbReference>
<keyword evidence="6" id="KW-0862">Zinc</keyword>
<comment type="catalytic activity">
    <reaction evidence="8">
        <text>adenosine + phosphate = alpha-D-ribose 1-phosphate + adenine</text>
        <dbReference type="Rhea" id="RHEA:27642"/>
        <dbReference type="ChEBI" id="CHEBI:16335"/>
        <dbReference type="ChEBI" id="CHEBI:16708"/>
        <dbReference type="ChEBI" id="CHEBI:43474"/>
        <dbReference type="ChEBI" id="CHEBI:57720"/>
        <dbReference type="EC" id="2.4.2.1"/>
    </reaction>
    <physiologicalReaction direction="left-to-right" evidence="8">
        <dbReference type="Rhea" id="RHEA:27643"/>
    </physiologicalReaction>
</comment>
<evidence type="ECO:0000256" key="5">
    <source>
        <dbReference type="ARBA" id="ARBA00022801"/>
    </source>
</evidence>
<proteinExistence type="inferred from homology"/>
<dbReference type="Pfam" id="PF02578">
    <property type="entry name" value="Cu-oxidase_4"/>
    <property type="match status" value="1"/>
</dbReference>
<gene>
    <name evidence="11" type="primary">pgeF</name>
    <name evidence="11" type="ORF">EWU20_09340</name>
</gene>
<accession>A0A4Q9B956</accession>
<dbReference type="InterPro" id="IPR003730">
    <property type="entry name" value="Cu_polyphenol_OxRdtase"/>
</dbReference>
<evidence type="ECO:0000256" key="9">
    <source>
        <dbReference type="ARBA" id="ARBA00049893"/>
    </source>
</evidence>
<dbReference type="SUPFAM" id="SSF64438">
    <property type="entry name" value="CNF1/YfiH-like putative cysteine hydrolases"/>
    <property type="match status" value="1"/>
</dbReference>
<keyword evidence="12" id="KW-1185">Reference proteome</keyword>
<keyword evidence="3" id="KW-0808">Transferase</keyword>
<evidence type="ECO:0000313" key="11">
    <source>
        <dbReference type="EMBL" id="TBH72019.1"/>
    </source>
</evidence>
<evidence type="ECO:0000256" key="10">
    <source>
        <dbReference type="RuleBase" id="RU361274"/>
    </source>
</evidence>
<evidence type="ECO:0000256" key="8">
    <source>
        <dbReference type="ARBA" id="ARBA00048968"/>
    </source>
</evidence>
<comment type="catalytic activity">
    <reaction evidence="1">
        <text>inosine + phosphate = alpha-D-ribose 1-phosphate + hypoxanthine</text>
        <dbReference type="Rhea" id="RHEA:27646"/>
        <dbReference type="ChEBI" id="CHEBI:17368"/>
        <dbReference type="ChEBI" id="CHEBI:17596"/>
        <dbReference type="ChEBI" id="CHEBI:43474"/>
        <dbReference type="ChEBI" id="CHEBI:57720"/>
        <dbReference type="EC" id="2.4.2.1"/>
    </reaction>
    <physiologicalReaction direction="left-to-right" evidence="1">
        <dbReference type="Rhea" id="RHEA:27647"/>
    </physiologicalReaction>
</comment>
<comment type="catalytic activity">
    <reaction evidence="9">
        <text>S-methyl-5'-thioadenosine + phosphate = 5-(methylsulfanyl)-alpha-D-ribose 1-phosphate + adenine</text>
        <dbReference type="Rhea" id="RHEA:11852"/>
        <dbReference type="ChEBI" id="CHEBI:16708"/>
        <dbReference type="ChEBI" id="CHEBI:17509"/>
        <dbReference type="ChEBI" id="CHEBI:43474"/>
        <dbReference type="ChEBI" id="CHEBI:58533"/>
        <dbReference type="EC" id="2.4.2.28"/>
    </reaction>
    <physiologicalReaction direction="left-to-right" evidence="9">
        <dbReference type="Rhea" id="RHEA:11853"/>
    </physiologicalReaction>
</comment>
<dbReference type="GO" id="GO:0005507">
    <property type="term" value="F:copper ion binding"/>
    <property type="evidence" value="ECO:0007669"/>
    <property type="project" value="TreeGrafter"/>
</dbReference>
<evidence type="ECO:0000256" key="4">
    <source>
        <dbReference type="ARBA" id="ARBA00022723"/>
    </source>
</evidence>
<evidence type="ECO:0000256" key="2">
    <source>
        <dbReference type="ARBA" id="ARBA00007353"/>
    </source>
</evidence>
<comment type="caution">
    <text evidence="11">The sequence shown here is derived from an EMBL/GenBank/DDBJ whole genome shotgun (WGS) entry which is preliminary data.</text>
</comment>
<evidence type="ECO:0000256" key="6">
    <source>
        <dbReference type="ARBA" id="ARBA00022833"/>
    </source>
</evidence>
<evidence type="ECO:0000256" key="7">
    <source>
        <dbReference type="ARBA" id="ARBA00047989"/>
    </source>
</evidence>
<evidence type="ECO:0000313" key="12">
    <source>
        <dbReference type="Proteomes" id="UP000293583"/>
    </source>
</evidence>
<dbReference type="EMBL" id="SEWY01000004">
    <property type="protein sequence ID" value="TBH72019.1"/>
    <property type="molecule type" value="Genomic_DNA"/>
</dbReference>